<dbReference type="PROSITE" id="PS50853">
    <property type="entry name" value="FN3"/>
    <property type="match status" value="1"/>
</dbReference>
<reference evidence="6" key="1">
    <citation type="submission" date="2017-11" db="EMBL/GenBank/DDBJ databases">
        <authorList>
            <person name="Watanabe M."/>
            <person name="Kojima H."/>
        </authorList>
    </citation>
    <scope>NUCLEOTIDE SEQUENCE [LARGE SCALE GENOMIC DNA]</scope>
    <source>
        <strain evidence="6">Tokyo 01</strain>
    </source>
</reference>
<protein>
    <recommendedName>
        <fullName evidence="4">Fibronectin type-III domain-containing protein</fullName>
    </recommendedName>
</protein>
<evidence type="ECO:0000256" key="1">
    <source>
        <dbReference type="ARBA" id="ARBA00022729"/>
    </source>
</evidence>
<dbReference type="PROSITE" id="PS51470">
    <property type="entry name" value="FG_GAP"/>
    <property type="match status" value="1"/>
</dbReference>
<dbReference type="SMART" id="SM00191">
    <property type="entry name" value="Int_alpha"/>
    <property type="match status" value="5"/>
</dbReference>
<dbReference type="SUPFAM" id="SSF63446">
    <property type="entry name" value="Type I dockerin domain"/>
    <property type="match status" value="1"/>
</dbReference>
<dbReference type="SUPFAM" id="SSF49265">
    <property type="entry name" value="Fibronectin type III"/>
    <property type="match status" value="1"/>
</dbReference>
<keyword evidence="6" id="KW-1185">Reference proteome</keyword>
<dbReference type="Gene3D" id="1.10.1330.10">
    <property type="entry name" value="Dockerin domain"/>
    <property type="match status" value="1"/>
</dbReference>
<dbReference type="PROSITE" id="PS00018">
    <property type="entry name" value="EF_HAND_1"/>
    <property type="match status" value="1"/>
</dbReference>
<dbReference type="SUPFAM" id="SSF69318">
    <property type="entry name" value="Integrin alpha N-terminal domain"/>
    <property type="match status" value="1"/>
</dbReference>
<reference evidence="6" key="2">
    <citation type="submission" date="2019-01" db="EMBL/GenBank/DDBJ databases">
        <title>Genome sequence of Desulfonema ishimotonii strain Tokyo 01.</title>
        <authorList>
            <person name="Fukui M."/>
        </authorList>
    </citation>
    <scope>NUCLEOTIDE SEQUENCE [LARGE SCALE GENOMIC DNA]</scope>
    <source>
        <strain evidence="6">Tokyo 01</strain>
    </source>
</reference>
<dbReference type="InterPro" id="IPR028994">
    <property type="entry name" value="Integrin_alpha_N"/>
</dbReference>
<dbReference type="InterPro" id="IPR036439">
    <property type="entry name" value="Dockerin_dom_sf"/>
</dbReference>
<comment type="caution">
    <text evidence="5">The sequence shown here is derived from an EMBL/GenBank/DDBJ whole genome shotgun (WGS) entry which is preliminary data.</text>
</comment>
<evidence type="ECO:0000313" key="6">
    <source>
        <dbReference type="Proteomes" id="UP000288096"/>
    </source>
</evidence>
<dbReference type="CDD" id="cd00063">
    <property type="entry name" value="FN3"/>
    <property type="match status" value="1"/>
</dbReference>
<proteinExistence type="predicted"/>
<dbReference type="Gene3D" id="2.130.10.130">
    <property type="entry name" value="Integrin alpha, N-terminal"/>
    <property type="match status" value="3"/>
</dbReference>
<dbReference type="OrthoDB" id="8481850at2"/>
<dbReference type="InterPro" id="IPR018247">
    <property type="entry name" value="EF_Hand_1_Ca_BS"/>
</dbReference>
<evidence type="ECO:0000313" key="5">
    <source>
        <dbReference type="EMBL" id="GBC60326.1"/>
    </source>
</evidence>
<sequence>MKRKCKLRRGGNRNLMSFLLGTLCLVAFWGHTAAAENISFNELPADARMAISKALGDDLPDAYGIRADGEGFRTENPAHGLEIGFDAEGVLIRDGKHACEWRMTLTGLGYGTAQPVASATMAVAGNRAEYRRGDALTEWYLNTPFGLEQGFTLSGPPGEKNGERLRLEIALGGNLTASVWDGKTLVLADASGKEAFRYAGLAVLDADGTGLPARLSVSGGRLVIDADDTDARYPVIIDPWIQTKLTASDGTTGDHFGYSVSVSGDTAVVGAYFHDTSSNLNQGAAYVFEKSGTGWTDMIETAKLTASDGAAYDYFGYSVSISGDTAVVGAYGHNTNGNWEQGAAYVFEKPGTGWGDMTQTAKLIASDGAADDYFGFSVSVSGDTAVVGADGHDTDGNSDQGAAYVFEKSGTGWSDMAETAKLTASDGAAIDRFGISVSVSGDTAVVGAYGHDTDGKSEQGAAYVFEKPGTDWGDMTQTAKLTASDGAESDYFGCSVSVSGDTAVVGTDGHETDGNSFQGAAYVFEKPGTGWDDMTQTAKLTASDGGEDNYFGGSVSVSDDTVVVGAYGHNTSGNWAQGAAYVFEKPGTGWDDMTQTAKLNASDGAAGDWFGHSVSVSGETAVVGAHYHDINGNSNQGAAYVLSISLKVSTAAAASVTTSSAVLGGSVTGSEEVTAHGVCWNTSSAPDMTDSKKTMGNGTGDFSDTVTGLKPNTTYYVRAYATTSGGTTLYGDEIIFKTKPVMPTVTTGTIGDVTVTSATGCGSVTIRDGYSIECKGICWNTSNPPNLATSPHTEQGDTLGDFVSDITGLEPDTTYYVRAYAQFRSGTATYTFYGKTESFTTPPEDEALPGDVNGDEKADLADAILILQILSGIDTGDAAISTDADTDGDGRLGIPEVIHILRAISQQ</sequence>
<accession>A0A401FTN6</accession>
<dbReference type="PANTHER" id="PTHR36220:SF1">
    <property type="entry name" value="GAMMA TUBULIN COMPLEX COMPONENT C-TERMINAL DOMAIN-CONTAINING PROTEIN"/>
    <property type="match status" value="1"/>
</dbReference>
<evidence type="ECO:0000256" key="2">
    <source>
        <dbReference type="ARBA" id="ARBA00022737"/>
    </source>
</evidence>
<dbReference type="InterPro" id="IPR003961">
    <property type="entry name" value="FN3_dom"/>
</dbReference>
<dbReference type="Pfam" id="PF14312">
    <property type="entry name" value="FG-GAP_2"/>
    <property type="match status" value="7"/>
</dbReference>
<dbReference type="AlphaFoldDB" id="A0A401FTN6"/>
<dbReference type="EMBL" id="BEXT01000001">
    <property type="protein sequence ID" value="GBC60326.1"/>
    <property type="molecule type" value="Genomic_DNA"/>
</dbReference>
<organism evidence="5 6">
    <name type="scientific">Desulfonema ishimotonii</name>
    <dbReference type="NCBI Taxonomy" id="45657"/>
    <lineage>
        <taxon>Bacteria</taxon>
        <taxon>Pseudomonadati</taxon>
        <taxon>Thermodesulfobacteriota</taxon>
        <taxon>Desulfobacteria</taxon>
        <taxon>Desulfobacterales</taxon>
        <taxon>Desulfococcaceae</taxon>
        <taxon>Desulfonema</taxon>
    </lineage>
</organism>
<dbReference type="InterPro" id="IPR036116">
    <property type="entry name" value="FN3_sf"/>
</dbReference>
<dbReference type="InterPro" id="IPR013519">
    <property type="entry name" value="Int_alpha_beta-p"/>
</dbReference>
<feature type="domain" description="Fibronectin type-III" evidence="4">
    <location>
        <begin position="647"/>
        <end position="741"/>
    </location>
</feature>
<keyword evidence="3" id="KW-0325">Glycoprotein</keyword>
<dbReference type="InterPro" id="IPR013517">
    <property type="entry name" value="FG-GAP"/>
</dbReference>
<evidence type="ECO:0000256" key="3">
    <source>
        <dbReference type="ARBA" id="ARBA00023180"/>
    </source>
</evidence>
<name>A0A401FTN6_9BACT</name>
<evidence type="ECO:0000259" key="4">
    <source>
        <dbReference type="PROSITE" id="PS50853"/>
    </source>
</evidence>
<keyword evidence="1" id="KW-0732">Signal</keyword>
<gene>
    <name evidence="5" type="ORF">DENIS_1277</name>
</gene>
<dbReference type="CDD" id="cd14256">
    <property type="entry name" value="Dockerin_I"/>
    <property type="match status" value="1"/>
</dbReference>
<dbReference type="GO" id="GO:0000272">
    <property type="term" value="P:polysaccharide catabolic process"/>
    <property type="evidence" value="ECO:0007669"/>
    <property type="project" value="InterPro"/>
</dbReference>
<dbReference type="Proteomes" id="UP000288096">
    <property type="component" value="Unassembled WGS sequence"/>
</dbReference>
<keyword evidence="2" id="KW-0677">Repeat</keyword>
<dbReference type="PANTHER" id="PTHR36220">
    <property type="entry name" value="UNNAMED PRODUCT"/>
    <property type="match status" value="1"/>
</dbReference>